<evidence type="ECO:0008006" key="4">
    <source>
        <dbReference type="Google" id="ProtNLM"/>
    </source>
</evidence>
<dbReference type="KEGG" id="haxz:M0R88_04935"/>
<dbReference type="RefSeq" id="WP_248655852.1">
    <property type="nucleotide sequence ID" value="NZ_CP096658.1"/>
</dbReference>
<reference evidence="2" key="1">
    <citation type="submission" date="2022-04" db="EMBL/GenBank/DDBJ databases">
        <title>Diverse halophilic archaea isolated from saline environments.</title>
        <authorList>
            <person name="Cui H.-L."/>
        </authorList>
    </citation>
    <scope>NUCLEOTIDE SEQUENCE</scope>
    <source>
        <strain evidence="2">XZYJT40</strain>
    </source>
</reference>
<dbReference type="GeneID" id="72189176"/>
<dbReference type="EMBL" id="CP096658">
    <property type="protein sequence ID" value="UPW01450.1"/>
    <property type="molecule type" value="Genomic_DNA"/>
</dbReference>
<protein>
    <recommendedName>
        <fullName evidence="4">HEAT repeat domain-containing protein</fullName>
    </recommendedName>
</protein>
<dbReference type="AlphaFoldDB" id="A0A8U0IJZ2"/>
<evidence type="ECO:0000256" key="1">
    <source>
        <dbReference type="SAM" id="MobiDB-lite"/>
    </source>
</evidence>
<dbReference type="Proteomes" id="UP000830434">
    <property type="component" value="Chromosome"/>
</dbReference>
<accession>A0A8U0IJZ2</accession>
<feature type="region of interest" description="Disordered" evidence="1">
    <location>
        <begin position="70"/>
        <end position="99"/>
    </location>
</feature>
<gene>
    <name evidence="2" type="ORF">M0R88_04935</name>
</gene>
<organism evidence="2 3">
    <name type="scientific">Halorussus gelatinilyticus</name>
    <dbReference type="NCBI Taxonomy" id="2937524"/>
    <lineage>
        <taxon>Archaea</taxon>
        <taxon>Methanobacteriati</taxon>
        <taxon>Methanobacteriota</taxon>
        <taxon>Stenosarchaea group</taxon>
        <taxon>Halobacteria</taxon>
        <taxon>Halobacteriales</taxon>
        <taxon>Haladaptataceae</taxon>
        <taxon>Halorussus</taxon>
    </lineage>
</organism>
<evidence type="ECO:0000313" key="2">
    <source>
        <dbReference type="EMBL" id="UPW01450.1"/>
    </source>
</evidence>
<sequence>MSTPAQNYETAMDDSADDGVREAAIGELETANECDKLADIARSDDLAEEYRERSLTGLAHPQCKPVLRELAEGDNLPDSLREQADSLLDEIPDDAGAGP</sequence>
<evidence type="ECO:0000313" key="3">
    <source>
        <dbReference type="Proteomes" id="UP000830434"/>
    </source>
</evidence>
<proteinExistence type="predicted"/>
<name>A0A8U0IJZ2_9EURY</name>
<keyword evidence="3" id="KW-1185">Reference proteome</keyword>